<dbReference type="AlphaFoldDB" id="A0A1F5FEN1"/>
<name>A0A1F5FEN1_9BACT</name>
<proteinExistence type="predicted"/>
<dbReference type="Proteomes" id="UP000176682">
    <property type="component" value="Unassembled WGS sequence"/>
</dbReference>
<comment type="caution">
    <text evidence="1">The sequence shown here is derived from an EMBL/GenBank/DDBJ whole genome shotgun (WGS) entry which is preliminary data.</text>
</comment>
<sequence>MALITQLLDLPVRELENKLKNRKIADLQESLAYYEKRIEDEDSFWANDNSRLPHEGILMDVGDQTLQLRRVTKAIQAEIASR</sequence>
<evidence type="ECO:0000313" key="1">
    <source>
        <dbReference type="EMBL" id="OGD78088.1"/>
    </source>
</evidence>
<organism evidence="1 2">
    <name type="scientific">Candidatus Collierbacteria bacterium RIFOXYB1_FULL_49_13</name>
    <dbReference type="NCBI Taxonomy" id="1817728"/>
    <lineage>
        <taxon>Bacteria</taxon>
        <taxon>Candidatus Collieribacteriota</taxon>
    </lineage>
</organism>
<gene>
    <name evidence="1" type="ORF">A2368_01855</name>
</gene>
<reference evidence="1 2" key="1">
    <citation type="journal article" date="2016" name="Nat. Commun.">
        <title>Thousands of microbial genomes shed light on interconnected biogeochemical processes in an aquifer system.</title>
        <authorList>
            <person name="Anantharaman K."/>
            <person name="Brown C.T."/>
            <person name="Hug L.A."/>
            <person name="Sharon I."/>
            <person name="Castelle C.J."/>
            <person name="Probst A.J."/>
            <person name="Thomas B.C."/>
            <person name="Singh A."/>
            <person name="Wilkins M.J."/>
            <person name="Karaoz U."/>
            <person name="Brodie E.L."/>
            <person name="Williams K.H."/>
            <person name="Hubbard S.S."/>
            <person name="Banfield J.F."/>
        </authorList>
    </citation>
    <scope>NUCLEOTIDE SEQUENCE [LARGE SCALE GENOMIC DNA]</scope>
</reference>
<accession>A0A1F5FEN1</accession>
<dbReference type="EMBL" id="MFAM01000062">
    <property type="protein sequence ID" value="OGD78088.1"/>
    <property type="molecule type" value="Genomic_DNA"/>
</dbReference>
<protein>
    <submittedName>
        <fullName evidence="1">Uncharacterized protein</fullName>
    </submittedName>
</protein>
<evidence type="ECO:0000313" key="2">
    <source>
        <dbReference type="Proteomes" id="UP000176682"/>
    </source>
</evidence>